<dbReference type="EMBL" id="LFJN01000037">
    <property type="protein sequence ID" value="KPI35740.1"/>
    <property type="molecule type" value="Genomic_DNA"/>
</dbReference>
<gene>
    <name evidence="2" type="ORF">AB675_1296</name>
</gene>
<dbReference type="STRING" id="1664694.A0A0N1NYB0"/>
<dbReference type="AlphaFoldDB" id="A0A0N1NYB0"/>
<dbReference type="InterPro" id="IPR010730">
    <property type="entry name" value="HET"/>
</dbReference>
<name>A0A0N1NYB0_9EURO</name>
<keyword evidence="3" id="KW-1185">Reference proteome</keyword>
<dbReference type="OrthoDB" id="3557394at2759"/>
<organism evidence="2 3">
    <name type="scientific">Cyphellophora attinorum</name>
    <dbReference type="NCBI Taxonomy" id="1664694"/>
    <lineage>
        <taxon>Eukaryota</taxon>
        <taxon>Fungi</taxon>
        <taxon>Dikarya</taxon>
        <taxon>Ascomycota</taxon>
        <taxon>Pezizomycotina</taxon>
        <taxon>Eurotiomycetes</taxon>
        <taxon>Chaetothyriomycetidae</taxon>
        <taxon>Chaetothyriales</taxon>
        <taxon>Cyphellophoraceae</taxon>
        <taxon>Cyphellophora</taxon>
    </lineage>
</organism>
<comment type="caution">
    <text evidence="2">The sequence shown here is derived from an EMBL/GenBank/DDBJ whole genome shotgun (WGS) entry which is preliminary data.</text>
</comment>
<evidence type="ECO:0000313" key="2">
    <source>
        <dbReference type="EMBL" id="KPI35740.1"/>
    </source>
</evidence>
<dbReference type="Pfam" id="PF26639">
    <property type="entry name" value="Het-6_barrel"/>
    <property type="match status" value="1"/>
</dbReference>
<dbReference type="InterPro" id="IPR052895">
    <property type="entry name" value="HetReg/Transcr_Mod"/>
</dbReference>
<dbReference type="PANTHER" id="PTHR24148">
    <property type="entry name" value="ANKYRIN REPEAT DOMAIN-CONTAINING PROTEIN 39 HOMOLOG-RELATED"/>
    <property type="match status" value="1"/>
</dbReference>
<dbReference type="Pfam" id="PF06985">
    <property type="entry name" value="HET"/>
    <property type="match status" value="1"/>
</dbReference>
<protein>
    <recommendedName>
        <fullName evidence="1">Heterokaryon incompatibility domain-containing protein</fullName>
    </recommendedName>
</protein>
<reference evidence="2 3" key="1">
    <citation type="submission" date="2015-06" db="EMBL/GenBank/DDBJ databases">
        <title>Draft genome of the ant-associated black yeast Phialophora attae CBS 131958.</title>
        <authorList>
            <person name="Moreno L.F."/>
            <person name="Stielow B.J."/>
            <person name="de Hoog S."/>
            <person name="Vicente V.A."/>
            <person name="Weiss V.A."/>
            <person name="de Vries M."/>
            <person name="Cruz L.M."/>
            <person name="Souza E.M."/>
        </authorList>
    </citation>
    <scope>NUCLEOTIDE SEQUENCE [LARGE SCALE GENOMIC DNA]</scope>
    <source>
        <strain evidence="2 3">CBS 131958</strain>
    </source>
</reference>
<accession>A0A0N1NYB0</accession>
<dbReference type="PANTHER" id="PTHR24148:SF73">
    <property type="entry name" value="HET DOMAIN PROTEIN (AFU_ORTHOLOGUE AFUA_8G01020)"/>
    <property type="match status" value="1"/>
</dbReference>
<dbReference type="GeneID" id="28733055"/>
<proteinExistence type="predicted"/>
<dbReference type="Proteomes" id="UP000038010">
    <property type="component" value="Unassembled WGS sequence"/>
</dbReference>
<dbReference type="VEuPathDB" id="FungiDB:AB675_1296"/>
<dbReference type="RefSeq" id="XP_017995703.1">
    <property type="nucleotide sequence ID" value="XM_018141175.1"/>
</dbReference>
<feature type="domain" description="Heterokaryon incompatibility" evidence="1">
    <location>
        <begin position="44"/>
        <end position="196"/>
    </location>
</feature>
<evidence type="ECO:0000313" key="3">
    <source>
        <dbReference type="Proteomes" id="UP000038010"/>
    </source>
</evidence>
<sequence length="588" mass="66225">MSSDLYQALKEDDSIRLLTLLPGSRGSPISCRLEEVRLSSKPEYMALSYTWGEPVLTNTISINGVSKGVRHNLYTALQYLRDTAQAQMLWIDALTINQDNIPERNQQVKLMNQIYEKSSRTVVWLREEKDSDRPALDLLHLCDLLENDDAISINEKYRCVADAIFWPETSTSDVIIDSLAGIFASDWFSRTWIIQEFTLPSQVILRCGDSTFRKEGLSLLCEAQNSPPADWAGLMQPLKQVIPLNTLRRMFWQERKLLSERQKLGGLGFLLHTTCRRFDTSEPRDCVYALLSLVNTPGSVLTPDYHLTTAQVFSAATRVSSEPSKLEVFYLLALSCRRPFSTLKQSLPSWVPDFSHRGPTHGRSLQKFNDIYCAGGKTSPAFSFSDDELTLTLKGKILDSVSTVLIGESPDKFESGFIKQWYGICSDFVNQSVNESGCYPSGESAQECWWRLAICDVHISLHKKYSRASSGFGSSYLDEAISDGAIMDESHLAEEPLRTRQVEYGLALDVLFSTAALCRTRKGYLGWVSPSAREDDIVCLFQGAAAPWLIRPRPDGTFLLISEAYIHGIMYGEALDWDDADWEDIRLS</sequence>
<evidence type="ECO:0000259" key="1">
    <source>
        <dbReference type="Pfam" id="PF06985"/>
    </source>
</evidence>